<evidence type="ECO:0000313" key="3">
    <source>
        <dbReference type="Proteomes" id="UP000321389"/>
    </source>
</evidence>
<evidence type="ECO:0000256" key="1">
    <source>
        <dbReference type="SAM" id="SignalP"/>
    </source>
</evidence>
<evidence type="ECO:0008006" key="4">
    <source>
        <dbReference type="Google" id="ProtNLM"/>
    </source>
</evidence>
<keyword evidence="3" id="KW-1185">Reference proteome</keyword>
<dbReference type="RefSeq" id="WP_167813005.1">
    <property type="nucleotide sequence ID" value="NZ_CP042301.2"/>
</dbReference>
<gene>
    <name evidence="2" type="ORF">FQ775_13950</name>
</gene>
<keyword evidence="1" id="KW-0732">Signal</keyword>
<organism evidence="2 3">
    <name type="scientific">Nitratireductor mangrovi</name>
    <dbReference type="NCBI Taxonomy" id="2599600"/>
    <lineage>
        <taxon>Bacteria</taxon>
        <taxon>Pseudomonadati</taxon>
        <taxon>Pseudomonadota</taxon>
        <taxon>Alphaproteobacteria</taxon>
        <taxon>Hyphomicrobiales</taxon>
        <taxon>Phyllobacteriaceae</taxon>
        <taxon>Nitratireductor</taxon>
    </lineage>
</organism>
<sequence length="133" mass="14012">MRILPFGLAGLVAVAWLQTMAGPGRQAIALAEDDVRPDGYWLRQVGSADGCSVAFAEPGTDAVTAIVPEAGCAALHPEMASVRFQREDGDGLMSFVSEAGETVIQFAIADGVAYESLKPATPLFQLEMRGEGR</sequence>
<dbReference type="KEGG" id="niy:FQ775_13950"/>
<protein>
    <recommendedName>
        <fullName evidence="4">Alkaline proteinase inhibitor/ Outer membrane lipoprotein Omp19 domain-containing protein</fullName>
    </recommendedName>
</protein>
<dbReference type="Proteomes" id="UP000321389">
    <property type="component" value="Chromosome"/>
</dbReference>
<name>A0A5B8L0H2_9HYPH</name>
<evidence type="ECO:0000313" key="2">
    <source>
        <dbReference type="EMBL" id="QDZ01391.2"/>
    </source>
</evidence>
<accession>A0A5B8L0H2</accession>
<dbReference type="AlphaFoldDB" id="A0A5B8L0H2"/>
<feature type="chain" id="PRO_5026254373" description="Alkaline proteinase inhibitor/ Outer membrane lipoprotein Omp19 domain-containing protein" evidence="1">
    <location>
        <begin position="22"/>
        <end position="133"/>
    </location>
</feature>
<dbReference type="EMBL" id="CP042301">
    <property type="protein sequence ID" value="QDZ01391.2"/>
    <property type="molecule type" value="Genomic_DNA"/>
</dbReference>
<feature type="signal peptide" evidence="1">
    <location>
        <begin position="1"/>
        <end position="21"/>
    </location>
</feature>
<reference evidence="2" key="1">
    <citation type="submission" date="2020-04" db="EMBL/GenBank/DDBJ databases">
        <title>Nitratireductor sp. nov. isolated from mangrove soil.</title>
        <authorList>
            <person name="Ye Y."/>
        </authorList>
    </citation>
    <scope>NUCLEOTIDE SEQUENCE</scope>
    <source>
        <strain evidence="2">SY7</strain>
    </source>
</reference>
<proteinExistence type="predicted"/>